<evidence type="ECO:0000313" key="3">
    <source>
        <dbReference type="EMBL" id="RIV86873.1"/>
    </source>
</evidence>
<proteinExistence type="inferred from homology"/>
<organism evidence="3 4">
    <name type="scientific">Aurantiacibacter zhengii</name>
    <dbReference type="NCBI Taxonomy" id="2307003"/>
    <lineage>
        <taxon>Bacteria</taxon>
        <taxon>Pseudomonadati</taxon>
        <taxon>Pseudomonadota</taxon>
        <taxon>Alphaproteobacteria</taxon>
        <taxon>Sphingomonadales</taxon>
        <taxon>Erythrobacteraceae</taxon>
        <taxon>Aurantiacibacter</taxon>
    </lineage>
</organism>
<reference evidence="3 4" key="1">
    <citation type="submission" date="2018-08" db="EMBL/GenBank/DDBJ databases">
        <title>Erythrobacter zhengii sp.nov., a bacterium isolated from deep-sea sediment.</title>
        <authorList>
            <person name="Fang C."/>
            <person name="Wu Y.-H."/>
            <person name="Sun C."/>
            <person name="Wang H."/>
            <person name="Cheng H."/>
            <person name="Meng F.-X."/>
            <person name="Wang C.-S."/>
            <person name="Xu X.-W."/>
        </authorList>
    </citation>
    <scope>NUCLEOTIDE SEQUENCE [LARGE SCALE GENOMIC DNA]</scope>
    <source>
        <strain evidence="3 4">V18</strain>
    </source>
</reference>
<dbReference type="Proteomes" id="UP000286576">
    <property type="component" value="Unassembled WGS sequence"/>
</dbReference>
<name>A0A418NTX5_9SPHN</name>
<dbReference type="Gene3D" id="2.20.200.10">
    <property type="entry name" value="Outer membrane efflux proteins (OEP)"/>
    <property type="match status" value="1"/>
</dbReference>
<dbReference type="NCBIfam" id="TIGR01845">
    <property type="entry name" value="outer_NodT"/>
    <property type="match status" value="1"/>
</dbReference>
<gene>
    <name evidence="3" type="ORF">D2V07_09370</name>
</gene>
<dbReference type="EMBL" id="QXFL01000003">
    <property type="protein sequence ID" value="RIV86873.1"/>
    <property type="molecule type" value="Genomic_DNA"/>
</dbReference>
<evidence type="ECO:0000256" key="1">
    <source>
        <dbReference type="ARBA" id="ARBA00007613"/>
    </source>
</evidence>
<keyword evidence="4" id="KW-1185">Reference proteome</keyword>
<comment type="similarity">
    <text evidence="1 2">Belongs to the outer membrane factor (OMF) (TC 1.B.17) family.</text>
</comment>
<keyword evidence="2" id="KW-0564">Palmitate</keyword>
<evidence type="ECO:0000256" key="2">
    <source>
        <dbReference type="RuleBase" id="RU362097"/>
    </source>
</evidence>
<sequence>MGSGKLTSDRSCRTRFVFGYPPIFFAGMLLSGCMAVGGDYERQPPPAAQTNWIDRANVAVAEEEFVAWWREIGDPELARLIEAALQDNLTIRQGLSRIEEANARRLRARAARYPSVSAESSTTVLQQSLNTQLGQAQFPGFERQYEQYALGAAFNWQVDLWGQTRRRIDAADARVEALIAAANGARLAIASETAATYFTMAGFQQEKRALLLGIEAQRTQLDLAETRLEAGAISRAQLVLVEAELARLVEQLPGVEAEIQANALALGVLTGRLPETEIALADRVPPLLELPDIPVGTRADLLRRRPDVARLERELAAETFGIGVARGELFPQLGLDASGGFTSIDPGTILSGDSTRFTIVPFLSWRVFDGGRARADIRLAQAEARTAALAYVEGTITAIEEAEIAIAQYDLAREGRPLALRTIELAQENLRLARIRFEVGDIDRFELQDAERTYSDALRNGAISYRNSTLALAQLYAALGGGWQAVPPYVAIPVPAPAPPSAAALPSTILPISD</sequence>
<comment type="caution">
    <text evidence="3">The sequence shown here is derived from an EMBL/GenBank/DDBJ whole genome shotgun (WGS) entry which is preliminary data.</text>
</comment>
<dbReference type="InterPro" id="IPR010131">
    <property type="entry name" value="MdtP/NodT-like"/>
</dbReference>
<dbReference type="GO" id="GO:0015562">
    <property type="term" value="F:efflux transmembrane transporter activity"/>
    <property type="evidence" value="ECO:0007669"/>
    <property type="project" value="InterPro"/>
</dbReference>
<keyword evidence="2" id="KW-0472">Membrane</keyword>
<accession>A0A418NTX5</accession>
<dbReference type="Pfam" id="PF02321">
    <property type="entry name" value="OEP"/>
    <property type="match status" value="2"/>
</dbReference>
<dbReference type="SUPFAM" id="SSF56954">
    <property type="entry name" value="Outer membrane efflux proteins (OEP)"/>
    <property type="match status" value="1"/>
</dbReference>
<dbReference type="AlphaFoldDB" id="A0A418NTX5"/>
<evidence type="ECO:0000313" key="4">
    <source>
        <dbReference type="Proteomes" id="UP000286576"/>
    </source>
</evidence>
<keyword evidence="2" id="KW-1134">Transmembrane beta strand</keyword>
<dbReference type="GO" id="GO:0005886">
    <property type="term" value="C:plasma membrane"/>
    <property type="evidence" value="ECO:0007669"/>
    <property type="project" value="UniProtKB-SubCell"/>
</dbReference>
<dbReference type="InterPro" id="IPR003423">
    <property type="entry name" value="OMP_efflux"/>
</dbReference>
<protein>
    <submittedName>
        <fullName evidence="3">TolC family protein</fullName>
    </submittedName>
</protein>
<keyword evidence="2" id="KW-0449">Lipoprotein</keyword>
<dbReference type="PROSITE" id="PS51257">
    <property type="entry name" value="PROKAR_LIPOPROTEIN"/>
    <property type="match status" value="1"/>
</dbReference>
<dbReference type="PANTHER" id="PTHR30203">
    <property type="entry name" value="OUTER MEMBRANE CATION EFFLUX PROTEIN"/>
    <property type="match status" value="1"/>
</dbReference>
<comment type="subcellular location">
    <subcellularLocation>
        <location evidence="2">Cell membrane</location>
        <topology evidence="2">Lipid-anchor</topology>
    </subcellularLocation>
</comment>
<dbReference type="Gene3D" id="1.20.1600.10">
    <property type="entry name" value="Outer membrane efflux proteins (OEP)"/>
    <property type="match status" value="1"/>
</dbReference>
<keyword evidence="2" id="KW-0812">Transmembrane</keyword>